<organism evidence="6 7">
    <name type="scientific">Billgrantia montanilacus</name>
    <dbReference type="NCBI Taxonomy" id="2282305"/>
    <lineage>
        <taxon>Bacteria</taxon>
        <taxon>Pseudomonadati</taxon>
        <taxon>Pseudomonadota</taxon>
        <taxon>Gammaproteobacteria</taxon>
        <taxon>Oceanospirillales</taxon>
        <taxon>Halomonadaceae</taxon>
        <taxon>Billgrantia</taxon>
    </lineage>
</organism>
<keyword evidence="3" id="KW-0804">Transcription</keyword>
<reference evidence="6 7" key="1">
    <citation type="submission" date="2018-07" db="EMBL/GenBank/DDBJ databases">
        <title>Halomonas montanilacus sp. nov., isolated from Lake Pengyan on Tibetan Plateau.</title>
        <authorList>
            <person name="Lu H."/>
            <person name="Xing P."/>
            <person name="Wu Q."/>
        </authorList>
    </citation>
    <scope>NUCLEOTIDE SEQUENCE [LARGE SCALE GENOMIC DNA]</scope>
    <source>
        <strain evidence="6 7">PYC7W</strain>
    </source>
</reference>
<dbReference type="GO" id="GO:0003700">
    <property type="term" value="F:DNA-binding transcription factor activity"/>
    <property type="evidence" value="ECO:0007669"/>
    <property type="project" value="TreeGrafter"/>
</dbReference>
<gene>
    <name evidence="6" type="ORF">DU505_10515</name>
</gene>
<dbReference type="Gene3D" id="2.60.120.10">
    <property type="entry name" value="Jelly Rolls"/>
    <property type="match status" value="1"/>
</dbReference>
<evidence type="ECO:0000256" key="3">
    <source>
        <dbReference type="ARBA" id="ARBA00023163"/>
    </source>
</evidence>
<dbReference type="OrthoDB" id="7643467at2"/>
<dbReference type="InterPro" id="IPR050397">
    <property type="entry name" value="Env_Response_Regulators"/>
</dbReference>
<dbReference type="FunFam" id="1.10.10.10:FF:000028">
    <property type="entry name" value="Fumarate/nitrate reduction transcriptional regulator Fnr"/>
    <property type="match status" value="1"/>
</dbReference>
<dbReference type="EMBL" id="QPII01000006">
    <property type="protein sequence ID" value="RCV89462.1"/>
    <property type="molecule type" value="Genomic_DNA"/>
</dbReference>
<comment type="caution">
    <text evidence="6">The sequence shown here is derived from an EMBL/GenBank/DDBJ whole genome shotgun (WGS) entry which is preliminary data.</text>
</comment>
<dbReference type="SUPFAM" id="SSF46785">
    <property type="entry name" value="Winged helix' DNA-binding domain"/>
    <property type="match status" value="1"/>
</dbReference>
<protein>
    <submittedName>
        <fullName evidence="6">Crp/Fnr family transcriptional regulator</fullName>
    </submittedName>
</protein>
<dbReference type="PROSITE" id="PS50042">
    <property type="entry name" value="CNMP_BINDING_3"/>
    <property type="match status" value="1"/>
</dbReference>
<keyword evidence="1" id="KW-0805">Transcription regulation</keyword>
<dbReference type="GO" id="GO:0005829">
    <property type="term" value="C:cytosol"/>
    <property type="evidence" value="ECO:0007669"/>
    <property type="project" value="TreeGrafter"/>
</dbReference>
<evidence type="ECO:0000259" key="4">
    <source>
        <dbReference type="PROSITE" id="PS50042"/>
    </source>
</evidence>
<dbReference type="AlphaFoldDB" id="A0A368U070"/>
<proteinExistence type="predicted"/>
<dbReference type="InterPro" id="IPR012318">
    <property type="entry name" value="HTH_CRP"/>
</dbReference>
<dbReference type="PRINTS" id="PR00034">
    <property type="entry name" value="HTHCRP"/>
</dbReference>
<evidence type="ECO:0000313" key="7">
    <source>
        <dbReference type="Proteomes" id="UP000252405"/>
    </source>
</evidence>
<dbReference type="InterPro" id="IPR018490">
    <property type="entry name" value="cNMP-bd_dom_sf"/>
</dbReference>
<dbReference type="RefSeq" id="WP_114478939.1">
    <property type="nucleotide sequence ID" value="NZ_QPII01000006.1"/>
</dbReference>
<feature type="domain" description="Cyclic nucleotide-binding" evidence="4">
    <location>
        <begin position="27"/>
        <end position="101"/>
    </location>
</feature>
<dbReference type="CDD" id="cd00092">
    <property type="entry name" value="HTH_CRP"/>
    <property type="match status" value="1"/>
</dbReference>
<dbReference type="CDD" id="cd00038">
    <property type="entry name" value="CAP_ED"/>
    <property type="match status" value="1"/>
</dbReference>
<dbReference type="SMART" id="SM00419">
    <property type="entry name" value="HTH_CRP"/>
    <property type="match status" value="1"/>
</dbReference>
<evidence type="ECO:0000313" key="6">
    <source>
        <dbReference type="EMBL" id="RCV89462.1"/>
    </source>
</evidence>
<dbReference type="InterPro" id="IPR036390">
    <property type="entry name" value="WH_DNA-bd_sf"/>
</dbReference>
<accession>A0A368U070</accession>
<dbReference type="InterPro" id="IPR000595">
    <property type="entry name" value="cNMP-bd_dom"/>
</dbReference>
<sequence length="252" mass="28308">MTSSGKTYTRDSKGLSCLSCHAKPLCLAAGLPLEEMAQLSDIVRPAVTLAKRDTLATQGAAFDSLFAVRTGSLKQVVVTDSDEYLVTALWLPGELIGLDAIGKKAHPGSLVALETTTVCEIPFGKLDELCGRSAEVRWRFQHCLSHEMYDERLRLHLLLRRTAEVRLACFIMAISERFRLRGFSPHHFRLAMSRSDMASYLGLTPETVGRTLVKYQRQNLLLSRGREFEILDLERMKRLAEANGRRHGQRFS</sequence>
<name>A0A368U070_9GAMM</name>
<evidence type="ECO:0000256" key="1">
    <source>
        <dbReference type="ARBA" id="ARBA00023015"/>
    </source>
</evidence>
<dbReference type="PROSITE" id="PS51063">
    <property type="entry name" value="HTH_CRP_2"/>
    <property type="match status" value="1"/>
</dbReference>
<dbReference type="Proteomes" id="UP000252405">
    <property type="component" value="Unassembled WGS sequence"/>
</dbReference>
<dbReference type="InterPro" id="IPR014710">
    <property type="entry name" value="RmlC-like_jellyroll"/>
</dbReference>
<dbReference type="SUPFAM" id="SSF51206">
    <property type="entry name" value="cAMP-binding domain-like"/>
    <property type="match status" value="1"/>
</dbReference>
<dbReference type="GO" id="GO:0003677">
    <property type="term" value="F:DNA binding"/>
    <property type="evidence" value="ECO:0007669"/>
    <property type="project" value="UniProtKB-KW"/>
</dbReference>
<feature type="domain" description="HTH crp-type" evidence="5">
    <location>
        <begin position="161"/>
        <end position="234"/>
    </location>
</feature>
<keyword evidence="2" id="KW-0238">DNA-binding</keyword>
<dbReference type="Pfam" id="PF13545">
    <property type="entry name" value="HTH_Crp_2"/>
    <property type="match status" value="1"/>
</dbReference>
<dbReference type="InterPro" id="IPR036388">
    <property type="entry name" value="WH-like_DNA-bd_sf"/>
</dbReference>
<dbReference type="Gene3D" id="1.10.10.10">
    <property type="entry name" value="Winged helix-like DNA-binding domain superfamily/Winged helix DNA-binding domain"/>
    <property type="match status" value="1"/>
</dbReference>
<evidence type="ECO:0000256" key="2">
    <source>
        <dbReference type="ARBA" id="ARBA00023125"/>
    </source>
</evidence>
<dbReference type="PANTHER" id="PTHR24567">
    <property type="entry name" value="CRP FAMILY TRANSCRIPTIONAL REGULATORY PROTEIN"/>
    <property type="match status" value="1"/>
</dbReference>
<dbReference type="PANTHER" id="PTHR24567:SF75">
    <property type="entry name" value="FUMARATE AND NITRATE REDUCTION REGULATORY PROTEIN"/>
    <property type="match status" value="1"/>
</dbReference>
<dbReference type="SMART" id="SM00100">
    <property type="entry name" value="cNMP"/>
    <property type="match status" value="1"/>
</dbReference>
<keyword evidence="7" id="KW-1185">Reference proteome</keyword>
<evidence type="ECO:0000259" key="5">
    <source>
        <dbReference type="PROSITE" id="PS51063"/>
    </source>
</evidence>
<dbReference type="Pfam" id="PF00027">
    <property type="entry name" value="cNMP_binding"/>
    <property type="match status" value="1"/>
</dbReference>